<organism evidence="1 2">
    <name type="scientific">Asaia spathodeae</name>
    <dbReference type="NCBI Taxonomy" id="657016"/>
    <lineage>
        <taxon>Bacteria</taxon>
        <taxon>Pseudomonadati</taxon>
        <taxon>Pseudomonadota</taxon>
        <taxon>Alphaproteobacteria</taxon>
        <taxon>Acetobacterales</taxon>
        <taxon>Acetobacteraceae</taxon>
        <taxon>Asaia</taxon>
    </lineage>
</organism>
<name>A0ABX2P1D1_9PROT</name>
<dbReference type="EMBL" id="JABXXV010000001">
    <property type="protein sequence ID" value="NVN45305.1"/>
    <property type="molecule type" value="Genomic_DNA"/>
</dbReference>
<dbReference type="InterPro" id="IPR035919">
    <property type="entry name" value="EAL_sf"/>
</dbReference>
<dbReference type="Proteomes" id="UP001516351">
    <property type="component" value="Unassembled WGS sequence"/>
</dbReference>
<accession>A0ABX2P1D1</accession>
<evidence type="ECO:0008006" key="3">
    <source>
        <dbReference type="Google" id="ProtNLM"/>
    </source>
</evidence>
<gene>
    <name evidence="1" type="ORF">HW542_00610</name>
</gene>
<comment type="caution">
    <text evidence="1">The sequence shown here is derived from an EMBL/GenBank/DDBJ whole genome shotgun (WGS) entry which is preliminary data.</text>
</comment>
<reference evidence="1 2" key="1">
    <citation type="submission" date="2020-06" db="EMBL/GenBank/DDBJ databases">
        <title>Synonyms of Asaia species.</title>
        <authorList>
            <person name="Sombolestani A."/>
        </authorList>
    </citation>
    <scope>NUCLEOTIDE SEQUENCE [LARGE SCALE GENOMIC DNA]</scope>
    <source>
        <strain evidence="1 2">LMG 27047</strain>
    </source>
</reference>
<evidence type="ECO:0000313" key="1">
    <source>
        <dbReference type="EMBL" id="NVN45305.1"/>
    </source>
</evidence>
<dbReference type="Gene3D" id="3.20.20.450">
    <property type="entry name" value="EAL domain"/>
    <property type="match status" value="1"/>
</dbReference>
<keyword evidence="2" id="KW-1185">Reference proteome</keyword>
<dbReference type="RefSeq" id="WP_267310930.1">
    <property type="nucleotide sequence ID" value="NZ_JABXXU010000001.1"/>
</dbReference>
<protein>
    <recommendedName>
        <fullName evidence="3">HpcH/HpaI aldolase/citrate lyase domain-containing protein</fullName>
    </recommendedName>
</protein>
<evidence type="ECO:0000313" key="2">
    <source>
        <dbReference type="Proteomes" id="UP001516351"/>
    </source>
</evidence>
<dbReference type="SUPFAM" id="SSF141868">
    <property type="entry name" value="EAL domain-like"/>
    <property type="match status" value="1"/>
</dbReference>
<sequence length="255" mass="27936">MPETRWISRFGLRDDAVHQIGWEAEPDISAIVRHRRQGEMRPRPQGSGVAETDLTRLHEICRQTAPLVTSAKTAHSITMTLADPMAPDNDFVSALQKIFAETAFPPGALRLTLHEQRLAADNRDQALALAILIDWGVEIWVTRFGQDPSSLSLLRERAASGLVSGISMDAALVMTPTGLWRPLDPNPPPDRLDPVATRFFAASCEAMHALGIKTHLGRITSSAQFAFALSAGFDEMGGHCRELDRIASREALPCP</sequence>
<proteinExistence type="predicted"/>